<dbReference type="InParanoid" id="A0A5N4ANY8"/>
<organism evidence="2 3">
    <name type="scientific">Photinus pyralis</name>
    <name type="common">Common eastern firefly</name>
    <name type="synonym">Lampyris pyralis</name>
    <dbReference type="NCBI Taxonomy" id="7054"/>
    <lineage>
        <taxon>Eukaryota</taxon>
        <taxon>Metazoa</taxon>
        <taxon>Ecdysozoa</taxon>
        <taxon>Arthropoda</taxon>
        <taxon>Hexapoda</taxon>
        <taxon>Insecta</taxon>
        <taxon>Pterygota</taxon>
        <taxon>Neoptera</taxon>
        <taxon>Endopterygota</taxon>
        <taxon>Coleoptera</taxon>
        <taxon>Polyphaga</taxon>
        <taxon>Elateriformia</taxon>
        <taxon>Elateroidea</taxon>
        <taxon>Lampyridae</taxon>
        <taxon>Lampyrinae</taxon>
        <taxon>Photinus</taxon>
    </lineage>
</organism>
<evidence type="ECO:0000313" key="3">
    <source>
        <dbReference type="Proteomes" id="UP000327044"/>
    </source>
</evidence>
<evidence type="ECO:0000256" key="1">
    <source>
        <dbReference type="SAM" id="SignalP"/>
    </source>
</evidence>
<dbReference type="AlphaFoldDB" id="A0A5N4ANY8"/>
<feature type="chain" id="PRO_5024343665" description="Protein TsetseEP domain-containing protein" evidence="1">
    <location>
        <begin position="22"/>
        <end position="199"/>
    </location>
</feature>
<keyword evidence="1" id="KW-0732">Signal</keyword>
<keyword evidence="3" id="KW-1185">Reference proteome</keyword>
<dbReference type="Proteomes" id="UP000327044">
    <property type="component" value="Unassembled WGS sequence"/>
</dbReference>
<dbReference type="OrthoDB" id="6800040at2759"/>
<comment type="caution">
    <text evidence="2">The sequence shown here is derived from an EMBL/GenBank/DDBJ whole genome shotgun (WGS) entry which is preliminary data.</text>
</comment>
<evidence type="ECO:0008006" key="4">
    <source>
        <dbReference type="Google" id="ProtNLM"/>
    </source>
</evidence>
<reference evidence="2 3" key="1">
    <citation type="journal article" date="2018" name="Elife">
        <title>Firefly genomes illuminate parallel origins of bioluminescence in beetles.</title>
        <authorList>
            <person name="Fallon T.R."/>
            <person name="Lower S.E."/>
            <person name="Chang C.H."/>
            <person name="Bessho-Uehara M."/>
            <person name="Martin G.J."/>
            <person name="Bewick A.J."/>
            <person name="Behringer M."/>
            <person name="Debat H.J."/>
            <person name="Wong I."/>
            <person name="Day J.C."/>
            <person name="Suvorov A."/>
            <person name="Silva C.J."/>
            <person name="Stanger-Hall K.F."/>
            <person name="Hall D.W."/>
            <person name="Schmitz R.J."/>
            <person name="Nelson D.R."/>
            <person name="Lewis S.M."/>
            <person name="Shigenobu S."/>
            <person name="Bybee S.M."/>
            <person name="Larracuente A.M."/>
            <person name="Oba Y."/>
            <person name="Weng J.K."/>
        </authorList>
    </citation>
    <scope>NUCLEOTIDE SEQUENCE [LARGE SCALE GENOMIC DNA]</scope>
    <source>
        <strain evidence="2">1611_PpyrPB1</strain>
        <tissue evidence="2">Whole body</tissue>
    </source>
</reference>
<evidence type="ECO:0000313" key="2">
    <source>
        <dbReference type="EMBL" id="KAB0799024.1"/>
    </source>
</evidence>
<protein>
    <recommendedName>
        <fullName evidence="4">Protein TsetseEP domain-containing protein</fullName>
    </recommendedName>
</protein>
<name>A0A5N4ANY8_PHOPY</name>
<accession>A0A5N4ANY8</accession>
<dbReference type="EMBL" id="VVIM01000005">
    <property type="protein sequence ID" value="KAB0799024.1"/>
    <property type="molecule type" value="Genomic_DNA"/>
</dbReference>
<proteinExistence type="predicted"/>
<sequence length="199" mass="22479">MIPRFLVILLIIVCTSHFLHGTSLYKKVSKCEKLSRQVTNRLKTALKDYKYSVNSFDCNLQYIFDGVYGEFQSKLFDLNEKMAKTRAGTCKESYESELEKLGDSPFDYCYNSTLVSKGYETIDNFERSAQDACKGCNVAKEDECLATLTQLSDEVETFSSSSRSILKALEKGVEACVARRAEDVSQRLKNLSESIAKCL</sequence>
<gene>
    <name evidence="2" type="ORF">PPYR_06904</name>
</gene>
<feature type="signal peptide" evidence="1">
    <location>
        <begin position="1"/>
        <end position="21"/>
    </location>
</feature>